<dbReference type="Proteomes" id="UP001596328">
    <property type="component" value="Unassembled WGS sequence"/>
</dbReference>
<organism evidence="1 2">
    <name type="scientific">Halobium palmae</name>
    <dbReference type="NCBI Taxonomy" id="1776492"/>
    <lineage>
        <taxon>Archaea</taxon>
        <taxon>Methanobacteriati</taxon>
        <taxon>Methanobacteriota</taxon>
        <taxon>Stenosarchaea group</taxon>
        <taxon>Halobacteria</taxon>
        <taxon>Halobacteriales</taxon>
        <taxon>Haloferacaceae</taxon>
        <taxon>Halobium</taxon>
    </lineage>
</organism>
<feature type="non-terminal residue" evidence="1">
    <location>
        <position position="1"/>
    </location>
</feature>
<reference evidence="1 2" key="1">
    <citation type="journal article" date="2019" name="Int. J. Syst. Evol. Microbiol.">
        <title>The Global Catalogue of Microorganisms (GCM) 10K type strain sequencing project: providing services to taxonomists for standard genome sequencing and annotation.</title>
        <authorList>
            <consortium name="The Broad Institute Genomics Platform"/>
            <consortium name="The Broad Institute Genome Sequencing Center for Infectious Disease"/>
            <person name="Wu L."/>
            <person name="Ma J."/>
        </authorList>
    </citation>
    <scope>NUCLEOTIDE SEQUENCE [LARGE SCALE GENOMIC DNA]</scope>
    <source>
        <strain evidence="1 2">NBRC 111368</strain>
    </source>
</reference>
<dbReference type="AlphaFoldDB" id="A0ABD5S589"/>
<evidence type="ECO:0000313" key="2">
    <source>
        <dbReference type="Proteomes" id="UP001596328"/>
    </source>
</evidence>
<protein>
    <submittedName>
        <fullName evidence="1">Uncharacterized protein</fullName>
    </submittedName>
</protein>
<gene>
    <name evidence="1" type="ORF">ACFQE1_20925</name>
</gene>
<comment type="caution">
    <text evidence="1">The sequence shown here is derived from an EMBL/GenBank/DDBJ whole genome shotgun (WGS) entry which is preliminary data.</text>
</comment>
<evidence type="ECO:0000313" key="1">
    <source>
        <dbReference type="EMBL" id="MFC6726789.1"/>
    </source>
</evidence>
<sequence length="105" mass="11701">LVRGGFDAGTYHLEARPGSVRVDDVDGNPTLKLAVDVPGIPYSDIRTYELGGREGETVRLRFRPVDVSPEYVTDDRYDATVSLWLRSGDEYVQLSQETVSVGVRR</sequence>
<name>A0ABD5S589_9EURY</name>
<dbReference type="EMBL" id="JBHSWU010001393">
    <property type="protein sequence ID" value="MFC6726789.1"/>
    <property type="molecule type" value="Genomic_DNA"/>
</dbReference>
<accession>A0ABD5S589</accession>
<keyword evidence="2" id="KW-1185">Reference proteome</keyword>
<proteinExistence type="predicted"/>